<dbReference type="Proteomes" id="UP000324632">
    <property type="component" value="Chromosome 16"/>
</dbReference>
<feature type="region of interest" description="Disordered" evidence="1">
    <location>
        <begin position="1"/>
        <end position="26"/>
    </location>
</feature>
<keyword evidence="3" id="KW-1185">Reference proteome</keyword>
<sequence>MTREPACTTATESIIAPEPEPEDLSDQVPATMSAASGLLVEIEGLEGSPPTLPPLRVNCNWPLANPHNQIA</sequence>
<gene>
    <name evidence="2" type="ORF">E1301_Tti012493</name>
</gene>
<evidence type="ECO:0000313" key="3">
    <source>
        <dbReference type="Proteomes" id="UP000324632"/>
    </source>
</evidence>
<comment type="caution">
    <text evidence="2">The sequence shown here is derived from an EMBL/GenBank/DDBJ whole genome shotgun (WGS) entry which is preliminary data.</text>
</comment>
<organism evidence="2 3">
    <name type="scientific">Triplophysa tibetana</name>
    <dbReference type="NCBI Taxonomy" id="1572043"/>
    <lineage>
        <taxon>Eukaryota</taxon>
        <taxon>Metazoa</taxon>
        <taxon>Chordata</taxon>
        <taxon>Craniata</taxon>
        <taxon>Vertebrata</taxon>
        <taxon>Euteleostomi</taxon>
        <taxon>Actinopterygii</taxon>
        <taxon>Neopterygii</taxon>
        <taxon>Teleostei</taxon>
        <taxon>Ostariophysi</taxon>
        <taxon>Cypriniformes</taxon>
        <taxon>Nemacheilidae</taxon>
        <taxon>Triplophysa</taxon>
    </lineage>
</organism>
<evidence type="ECO:0000256" key="1">
    <source>
        <dbReference type="SAM" id="MobiDB-lite"/>
    </source>
</evidence>
<protein>
    <submittedName>
        <fullName evidence="2">Uncharacterized protein</fullName>
    </submittedName>
</protein>
<name>A0A5A9NK65_9TELE</name>
<reference evidence="2 3" key="1">
    <citation type="journal article" date="2019" name="Mol. Ecol. Resour.">
        <title>Chromosome-level genome assembly of Triplophysa tibetana, a fish adapted to the harsh high-altitude environment of the Tibetan Plateau.</title>
        <authorList>
            <person name="Yang X."/>
            <person name="Liu H."/>
            <person name="Ma Z."/>
            <person name="Zou Y."/>
            <person name="Zou M."/>
            <person name="Mao Y."/>
            <person name="Li X."/>
            <person name="Wang H."/>
            <person name="Chen T."/>
            <person name="Wang W."/>
            <person name="Yang R."/>
        </authorList>
    </citation>
    <scope>NUCLEOTIDE SEQUENCE [LARGE SCALE GENOMIC DNA]</scope>
    <source>
        <strain evidence="2">TTIB1903HZAU</strain>
        <tissue evidence="2">Muscle</tissue>
    </source>
</reference>
<proteinExistence type="predicted"/>
<dbReference type="EMBL" id="SOYY01000016">
    <property type="protein sequence ID" value="KAA0710394.1"/>
    <property type="molecule type" value="Genomic_DNA"/>
</dbReference>
<evidence type="ECO:0000313" key="2">
    <source>
        <dbReference type="EMBL" id="KAA0710394.1"/>
    </source>
</evidence>
<accession>A0A5A9NK65</accession>
<dbReference type="AlphaFoldDB" id="A0A5A9NK65"/>